<keyword evidence="1" id="KW-1133">Transmembrane helix</keyword>
<accession>A0A6H9UNA8</accession>
<keyword evidence="1" id="KW-0472">Membrane</keyword>
<dbReference type="InterPro" id="IPR021516">
    <property type="entry name" value="DUF3179"/>
</dbReference>
<dbReference type="Proteomes" id="UP000442707">
    <property type="component" value="Unassembled WGS sequence"/>
</dbReference>
<protein>
    <submittedName>
        <fullName evidence="2">DUF3179 domain-containing protein</fullName>
    </submittedName>
</protein>
<proteinExistence type="predicted"/>
<comment type="caution">
    <text evidence="2">The sequence shown here is derived from an EMBL/GenBank/DDBJ whole genome shotgun (WGS) entry which is preliminary data.</text>
</comment>
<feature type="transmembrane region" description="Helical" evidence="1">
    <location>
        <begin position="33"/>
        <end position="55"/>
    </location>
</feature>
<keyword evidence="1" id="KW-0812">Transmembrane</keyword>
<reference evidence="2 3" key="1">
    <citation type="submission" date="2019-09" db="EMBL/GenBank/DDBJ databases">
        <title>Screening of Novel Bioactive Compounds from Soil-Associated.</title>
        <authorList>
            <person name="Zhao S."/>
        </authorList>
    </citation>
    <scope>NUCLEOTIDE SEQUENCE [LARGE SCALE GENOMIC DNA]</scope>
    <source>
        <strain evidence="2 3">HIT-DPA4</strain>
    </source>
</reference>
<evidence type="ECO:0000256" key="1">
    <source>
        <dbReference type="SAM" id="Phobius"/>
    </source>
</evidence>
<name>A0A6H9UNA8_9ACTN</name>
<evidence type="ECO:0000313" key="3">
    <source>
        <dbReference type="Proteomes" id="UP000442707"/>
    </source>
</evidence>
<gene>
    <name evidence="2" type="ORF">F7R91_40965</name>
</gene>
<dbReference type="AlphaFoldDB" id="A0A6H9UNA8"/>
<keyword evidence="3" id="KW-1185">Reference proteome</keyword>
<organism evidence="2 3">
    <name type="scientific">Streptomyces luteolifulvus</name>
    <dbReference type="NCBI Taxonomy" id="2615112"/>
    <lineage>
        <taxon>Bacteria</taxon>
        <taxon>Bacillati</taxon>
        <taxon>Actinomycetota</taxon>
        <taxon>Actinomycetes</taxon>
        <taxon>Kitasatosporales</taxon>
        <taxon>Streptomycetaceae</taxon>
        <taxon>Streptomyces</taxon>
    </lineage>
</organism>
<dbReference type="Pfam" id="PF11376">
    <property type="entry name" value="DUF3179"/>
    <property type="match status" value="1"/>
</dbReference>
<sequence>MTAVFAAARARIPGIGRCQVNGQQSPRPPRRQVLKGAGVIGGVVVLLVSGGVIGWQTLADRPDPVTAVQPGQDPSLEALADAAVSGGPGKDGIPSIDKPRSVPASKAGFLDDDDPVFGLEYRGEVRAYPQLVLVWHEIVNDTVAGEPLAVTYCPLTGTVIGFRAPPGVQGLTFGTTGRLVNSNLLMYDRQTGSEWPQLLATAVSGPLTGTKLATAPLVWTTWKQWRTAHPDTEVLSTDTGALRSYGRDPYGSYPDRTGYYVKGGPLFPVLATSDRFDDKHVVIGVRVGGQRLAIDKDLVRANRIVRADVGGTQVEARWDEKLGTARVLQRAGEQWVPADFLDAMWFAWYSFYPNSQVRT</sequence>
<dbReference type="EMBL" id="VZRB01000071">
    <property type="protein sequence ID" value="KAB1139166.1"/>
    <property type="molecule type" value="Genomic_DNA"/>
</dbReference>
<evidence type="ECO:0000313" key="2">
    <source>
        <dbReference type="EMBL" id="KAB1139166.1"/>
    </source>
</evidence>